<dbReference type="Gene3D" id="3.30.200.20">
    <property type="entry name" value="Phosphorylase Kinase, domain 1"/>
    <property type="match status" value="1"/>
</dbReference>
<comment type="caution">
    <text evidence="3">The sequence shown here is derived from an EMBL/GenBank/DDBJ whole genome shotgun (WGS) entry which is preliminary data.</text>
</comment>
<dbReference type="Proteomes" id="UP000188268">
    <property type="component" value="Unassembled WGS sequence"/>
</dbReference>
<evidence type="ECO:0000256" key="1">
    <source>
        <dbReference type="SAM" id="MobiDB-lite"/>
    </source>
</evidence>
<dbReference type="InterPro" id="IPR001245">
    <property type="entry name" value="Ser-Thr/Tyr_kinase_cat_dom"/>
</dbReference>
<dbReference type="InterPro" id="IPR000719">
    <property type="entry name" value="Prot_kinase_dom"/>
</dbReference>
<sequence length="171" mass="19011">MGGCCSAPKSRYDESYHTTAASTSANLSSAPSSSQGPRPRAPTYSLAQIQRATHNFDPEKEIGEGGSCRVYRGTLQNMDVAIKRFTDASDESFNSEMEILTEIYFSNLMNSRLAGFLGSCSEANERILVFEFMANGTLYNMLHVRTDDSTPNYRQRLVIAQDIAKRFLLLL</sequence>
<dbReference type="PANTHER" id="PTHR46146:SF3">
    <property type="entry name" value="SERINE_THREONINE-PROTEIN KINASE-LIKE PROTEIN CCR3-RELATED"/>
    <property type="match status" value="1"/>
</dbReference>
<feature type="region of interest" description="Disordered" evidence="1">
    <location>
        <begin position="1"/>
        <end position="42"/>
    </location>
</feature>
<dbReference type="PROSITE" id="PS50011">
    <property type="entry name" value="PROTEIN_KINASE_DOM"/>
    <property type="match status" value="1"/>
</dbReference>
<dbReference type="SUPFAM" id="SSF56112">
    <property type="entry name" value="Protein kinase-like (PK-like)"/>
    <property type="match status" value="1"/>
</dbReference>
<proteinExistence type="predicted"/>
<protein>
    <recommendedName>
        <fullName evidence="2">Protein kinase domain-containing protein</fullName>
    </recommendedName>
</protein>
<dbReference type="GO" id="GO:0004672">
    <property type="term" value="F:protein kinase activity"/>
    <property type="evidence" value="ECO:0007669"/>
    <property type="project" value="InterPro"/>
</dbReference>
<accession>A0A1R3ISG1</accession>
<evidence type="ECO:0000313" key="3">
    <source>
        <dbReference type="EMBL" id="OMO85523.1"/>
    </source>
</evidence>
<dbReference type="OMA" id="EMEILTE"/>
<dbReference type="STRING" id="210143.A0A1R3ISG1"/>
<dbReference type="Gramene" id="OMO85523">
    <property type="protein sequence ID" value="OMO85523"/>
    <property type="gene ID" value="CCACVL1_10130"/>
</dbReference>
<evidence type="ECO:0000313" key="4">
    <source>
        <dbReference type="Proteomes" id="UP000188268"/>
    </source>
</evidence>
<dbReference type="PANTHER" id="PTHR46146">
    <property type="entry name" value="SERINE/THREONINE-PROTEIN KINASE-LIKE PROTEIN CCR4"/>
    <property type="match status" value="1"/>
</dbReference>
<feature type="domain" description="Protein kinase" evidence="2">
    <location>
        <begin position="56"/>
        <end position="171"/>
    </location>
</feature>
<dbReference type="InterPro" id="IPR011009">
    <property type="entry name" value="Kinase-like_dom_sf"/>
</dbReference>
<dbReference type="OrthoDB" id="4062651at2759"/>
<evidence type="ECO:0000259" key="2">
    <source>
        <dbReference type="PROSITE" id="PS50011"/>
    </source>
</evidence>
<dbReference type="EMBL" id="AWWV01009589">
    <property type="protein sequence ID" value="OMO85523.1"/>
    <property type="molecule type" value="Genomic_DNA"/>
</dbReference>
<organism evidence="3 4">
    <name type="scientific">Corchorus capsularis</name>
    <name type="common">Jute</name>
    <dbReference type="NCBI Taxonomy" id="210143"/>
    <lineage>
        <taxon>Eukaryota</taxon>
        <taxon>Viridiplantae</taxon>
        <taxon>Streptophyta</taxon>
        <taxon>Embryophyta</taxon>
        <taxon>Tracheophyta</taxon>
        <taxon>Spermatophyta</taxon>
        <taxon>Magnoliopsida</taxon>
        <taxon>eudicotyledons</taxon>
        <taxon>Gunneridae</taxon>
        <taxon>Pentapetalae</taxon>
        <taxon>rosids</taxon>
        <taxon>malvids</taxon>
        <taxon>Malvales</taxon>
        <taxon>Malvaceae</taxon>
        <taxon>Grewioideae</taxon>
        <taxon>Apeibeae</taxon>
        <taxon>Corchorus</taxon>
    </lineage>
</organism>
<name>A0A1R3ISG1_COCAP</name>
<gene>
    <name evidence="3" type="ORF">CCACVL1_10130</name>
</gene>
<dbReference type="Pfam" id="PF07714">
    <property type="entry name" value="PK_Tyr_Ser-Thr"/>
    <property type="match status" value="1"/>
</dbReference>
<dbReference type="AlphaFoldDB" id="A0A1R3ISG1"/>
<keyword evidence="4" id="KW-1185">Reference proteome</keyword>
<reference evidence="3 4" key="1">
    <citation type="submission" date="2013-09" db="EMBL/GenBank/DDBJ databases">
        <title>Corchorus capsularis genome sequencing.</title>
        <authorList>
            <person name="Alam M."/>
            <person name="Haque M.S."/>
            <person name="Islam M.S."/>
            <person name="Emdad E.M."/>
            <person name="Islam M.M."/>
            <person name="Ahmed B."/>
            <person name="Halim A."/>
            <person name="Hossen Q.M.M."/>
            <person name="Hossain M.Z."/>
            <person name="Ahmed R."/>
            <person name="Khan M.M."/>
            <person name="Islam R."/>
            <person name="Rashid M.M."/>
            <person name="Khan S.A."/>
            <person name="Rahman M.S."/>
            <person name="Alam M."/>
        </authorList>
    </citation>
    <scope>NUCLEOTIDE SEQUENCE [LARGE SCALE GENOMIC DNA]</scope>
    <source>
        <strain evidence="4">cv. CVL-1</strain>
        <tissue evidence="3">Whole seedling</tissue>
    </source>
</reference>
<dbReference type="GO" id="GO:0005524">
    <property type="term" value="F:ATP binding"/>
    <property type="evidence" value="ECO:0007669"/>
    <property type="project" value="InterPro"/>
</dbReference>
<feature type="compositionally biased region" description="Low complexity" evidence="1">
    <location>
        <begin position="18"/>
        <end position="34"/>
    </location>
</feature>